<dbReference type="RefSeq" id="WP_336437084.1">
    <property type="nucleotide sequence ID" value="NZ_JBAWKS010000002.1"/>
</dbReference>
<evidence type="ECO:0000256" key="6">
    <source>
        <dbReference type="ARBA" id="ARBA00022729"/>
    </source>
</evidence>
<keyword evidence="15" id="KW-1185">Reference proteome</keyword>
<dbReference type="EMBL" id="JBAWKS010000002">
    <property type="protein sequence ID" value="MEI4552207.1"/>
    <property type="molecule type" value="Genomic_DNA"/>
</dbReference>
<comment type="subunit">
    <text evidence="3">Monomer.</text>
</comment>
<evidence type="ECO:0000256" key="1">
    <source>
        <dbReference type="ARBA" id="ARBA00004459"/>
    </source>
</evidence>
<dbReference type="InterPro" id="IPR004565">
    <property type="entry name" value="OM_lipoprot_LolB"/>
</dbReference>
<keyword evidence="9" id="KW-0564">Palmitate</keyword>
<dbReference type="Pfam" id="PF03550">
    <property type="entry name" value="LolB"/>
    <property type="match status" value="1"/>
</dbReference>
<dbReference type="Gene3D" id="2.50.20.10">
    <property type="entry name" value="Lipoprotein localisation LolA/LolB/LppX"/>
    <property type="match status" value="1"/>
</dbReference>
<sequence>MQLRMIFVIFLVFLTGCASQYYDNATVKENWQRELLQKQSWQVKGKLAIIQPEKRQSANLFWATTAKKDVLNLTSFVGTSVLSLEKTQTHATLELDGEIHVGKNAQQLVYWLTGMNLPFLDDPNWLKGLPHTQTFLADELNRVSNATLIDSQGKQWQITYSNYQKHGGYWLPYSISLTHDTVKLKLKVYTWQI</sequence>
<name>A0ABU8F1T4_9GAMM</name>
<feature type="signal peptide" evidence="13">
    <location>
        <begin position="1"/>
        <end position="20"/>
    </location>
</feature>
<reference evidence="14 15" key="1">
    <citation type="submission" date="2023-12" db="EMBL/GenBank/DDBJ databases">
        <title>Friends and Foes: Symbiotic and Algicidal bacterial influence on Karenia brevis blooms.</title>
        <authorList>
            <person name="Fei C."/>
            <person name="Mohamed A.R."/>
            <person name="Booker A."/>
            <person name="Arshad M."/>
            <person name="Klass S."/>
            <person name="Ahn S."/>
            <person name="Gilbert P.M."/>
            <person name="Heil C.A."/>
            <person name="Martinez J.M."/>
            <person name="Amin S.A."/>
        </authorList>
    </citation>
    <scope>NUCLEOTIDE SEQUENCE [LARGE SCALE GENOMIC DNA]</scope>
    <source>
        <strain evidence="14 15">CE15</strain>
    </source>
</reference>
<feature type="chain" id="PRO_5045766146" description="Outer-membrane lipoprotein LolB" evidence="13">
    <location>
        <begin position="21"/>
        <end position="193"/>
    </location>
</feature>
<evidence type="ECO:0000256" key="11">
    <source>
        <dbReference type="ARBA" id="ARBA00023237"/>
    </source>
</evidence>
<evidence type="ECO:0000256" key="5">
    <source>
        <dbReference type="ARBA" id="ARBA00022448"/>
    </source>
</evidence>
<accession>A0ABU8F1T4</accession>
<organism evidence="14 15">
    <name type="scientific">Pseudoalteromonas spongiae</name>
    <dbReference type="NCBI Taxonomy" id="298657"/>
    <lineage>
        <taxon>Bacteria</taxon>
        <taxon>Pseudomonadati</taxon>
        <taxon>Pseudomonadota</taxon>
        <taxon>Gammaproteobacteria</taxon>
        <taxon>Alteromonadales</taxon>
        <taxon>Pseudoalteromonadaceae</taxon>
        <taxon>Pseudoalteromonas</taxon>
    </lineage>
</organism>
<protein>
    <recommendedName>
        <fullName evidence="4">Outer-membrane lipoprotein LolB</fullName>
    </recommendedName>
</protein>
<evidence type="ECO:0000256" key="12">
    <source>
        <dbReference type="ARBA" id="ARBA00023288"/>
    </source>
</evidence>
<evidence type="ECO:0000256" key="13">
    <source>
        <dbReference type="SAM" id="SignalP"/>
    </source>
</evidence>
<comment type="similarity">
    <text evidence="2">Belongs to the LolB family.</text>
</comment>
<keyword evidence="12 14" id="KW-0449">Lipoprotein</keyword>
<dbReference type="PROSITE" id="PS51257">
    <property type="entry name" value="PROKAR_LIPOPROTEIN"/>
    <property type="match status" value="1"/>
</dbReference>
<keyword evidence="10" id="KW-0143">Chaperone</keyword>
<evidence type="ECO:0000256" key="3">
    <source>
        <dbReference type="ARBA" id="ARBA00011245"/>
    </source>
</evidence>
<dbReference type="NCBIfam" id="TIGR00548">
    <property type="entry name" value="lolB"/>
    <property type="match status" value="1"/>
</dbReference>
<evidence type="ECO:0000256" key="9">
    <source>
        <dbReference type="ARBA" id="ARBA00023139"/>
    </source>
</evidence>
<dbReference type="Proteomes" id="UP001382455">
    <property type="component" value="Unassembled WGS sequence"/>
</dbReference>
<evidence type="ECO:0000313" key="15">
    <source>
        <dbReference type="Proteomes" id="UP001382455"/>
    </source>
</evidence>
<evidence type="ECO:0000256" key="10">
    <source>
        <dbReference type="ARBA" id="ARBA00023186"/>
    </source>
</evidence>
<proteinExistence type="inferred from homology"/>
<evidence type="ECO:0000256" key="4">
    <source>
        <dbReference type="ARBA" id="ARBA00016202"/>
    </source>
</evidence>
<keyword evidence="5" id="KW-0813">Transport</keyword>
<evidence type="ECO:0000256" key="7">
    <source>
        <dbReference type="ARBA" id="ARBA00022927"/>
    </source>
</evidence>
<keyword evidence="6 13" id="KW-0732">Signal</keyword>
<evidence type="ECO:0000256" key="2">
    <source>
        <dbReference type="ARBA" id="ARBA00009696"/>
    </source>
</evidence>
<dbReference type="SUPFAM" id="SSF89392">
    <property type="entry name" value="Prokaryotic lipoproteins and lipoprotein localization factors"/>
    <property type="match status" value="1"/>
</dbReference>
<keyword evidence="7" id="KW-0653">Protein transport</keyword>
<gene>
    <name evidence="14" type="primary">lolB</name>
    <name evidence="14" type="ORF">WAE96_21185</name>
</gene>
<dbReference type="CDD" id="cd16326">
    <property type="entry name" value="LolB"/>
    <property type="match status" value="1"/>
</dbReference>
<evidence type="ECO:0000313" key="14">
    <source>
        <dbReference type="EMBL" id="MEI4552207.1"/>
    </source>
</evidence>
<comment type="caution">
    <text evidence="14">The sequence shown here is derived from an EMBL/GenBank/DDBJ whole genome shotgun (WGS) entry which is preliminary data.</text>
</comment>
<keyword evidence="11" id="KW-0998">Cell outer membrane</keyword>
<evidence type="ECO:0000256" key="8">
    <source>
        <dbReference type="ARBA" id="ARBA00023136"/>
    </source>
</evidence>
<comment type="subcellular location">
    <subcellularLocation>
        <location evidence="1">Cell outer membrane</location>
        <topology evidence="1">Lipid-anchor</topology>
    </subcellularLocation>
</comment>
<keyword evidence="8" id="KW-0472">Membrane</keyword>
<dbReference type="InterPro" id="IPR029046">
    <property type="entry name" value="LolA/LolB/LppX"/>
</dbReference>